<accession>A0A8S1FFN5</accession>
<reference evidence="2 3" key="1">
    <citation type="submission" date="2020-04" db="EMBL/GenBank/DDBJ databases">
        <authorList>
            <person name="Laetsch R D."/>
            <person name="Stevens L."/>
            <person name="Kumar S."/>
            <person name="Blaxter L. M."/>
        </authorList>
    </citation>
    <scope>NUCLEOTIDE SEQUENCE [LARGE SCALE GENOMIC DNA]</scope>
</reference>
<evidence type="ECO:0000313" key="2">
    <source>
        <dbReference type="EMBL" id="CAB3410621.1"/>
    </source>
</evidence>
<feature type="transmembrane region" description="Helical" evidence="1">
    <location>
        <begin position="132"/>
        <end position="152"/>
    </location>
</feature>
<protein>
    <submittedName>
        <fullName evidence="2">Uncharacterized protein</fullName>
    </submittedName>
</protein>
<evidence type="ECO:0000256" key="1">
    <source>
        <dbReference type="SAM" id="Phobius"/>
    </source>
</evidence>
<name>A0A8S1FFN5_9PELO</name>
<dbReference type="OrthoDB" id="5832387at2759"/>
<organism evidence="2 3">
    <name type="scientific">Caenorhabditis bovis</name>
    <dbReference type="NCBI Taxonomy" id="2654633"/>
    <lineage>
        <taxon>Eukaryota</taxon>
        <taxon>Metazoa</taxon>
        <taxon>Ecdysozoa</taxon>
        <taxon>Nematoda</taxon>
        <taxon>Chromadorea</taxon>
        <taxon>Rhabditida</taxon>
        <taxon>Rhabditina</taxon>
        <taxon>Rhabditomorpha</taxon>
        <taxon>Rhabditoidea</taxon>
        <taxon>Rhabditidae</taxon>
        <taxon>Peloderinae</taxon>
        <taxon>Caenorhabditis</taxon>
    </lineage>
</organism>
<keyword evidence="1" id="KW-0472">Membrane</keyword>
<feature type="transmembrane region" description="Helical" evidence="1">
    <location>
        <begin position="209"/>
        <end position="228"/>
    </location>
</feature>
<keyword evidence="1" id="KW-0812">Transmembrane</keyword>
<dbReference type="AlphaFoldDB" id="A0A8S1FFN5"/>
<gene>
    <name evidence="2" type="ORF">CBOVIS_LOCUS12124</name>
</gene>
<keyword evidence="3" id="KW-1185">Reference proteome</keyword>
<proteinExistence type="predicted"/>
<dbReference type="EMBL" id="CADEPM010000011">
    <property type="protein sequence ID" value="CAB3410621.1"/>
    <property type="molecule type" value="Genomic_DNA"/>
</dbReference>
<feature type="transmembrane region" description="Helical" evidence="1">
    <location>
        <begin position="164"/>
        <end position="184"/>
    </location>
</feature>
<keyword evidence="1" id="KW-1133">Transmembrane helix</keyword>
<sequence length="265" mass="30974">MRFFVIVRLIFVALFAIAAYLFAANRQLCVHFEPNVHAADVCATNCYYFFEYVVDVGKLRNNIKYDYQPVINKDLVSLSNILDTNTSDLKSYAQEWLKTDFDGEIIQMRTRSCLNMDFGHLNGSKKSNLTKILSPLRFLIIFMIGSAALALIDLTIQILISRSSFVRVVIHSLTQFIIWTYILIDMEMFRNSWVDIWPKEHVPAYPLRWLYFELCALLLIITTLFDLLTHNYADYSLRIEQSQGVYKCIELKEQSRLNETFRSLD</sequence>
<comment type="caution">
    <text evidence="2">The sequence shown here is derived from an EMBL/GenBank/DDBJ whole genome shotgun (WGS) entry which is preliminary data.</text>
</comment>
<dbReference type="Proteomes" id="UP000494206">
    <property type="component" value="Unassembled WGS sequence"/>
</dbReference>
<evidence type="ECO:0000313" key="3">
    <source>
        <dbReference type="Proteomes" id="UP000494206"/>
    </source>
</evidence>